<organism evidence="1 2">
    <name type="scientific">Moritella yayanosii</name>
    <dbReference type="NCBI Taxonomy" id="69539"/>
    <lineage>
        <taxon>Bacteria</taxon>
        <taxon>Pseudomonadati</taxon>
        <taxon>Pseudomonadota</taxon>
        <taxon>Gammaproteobacteria</taxon>
        <taxon>Alteromonadales</taxon>
        <taxon>Moritellaceae</taxon>
        <taxon>Moritella</taxon>
    </lineage>
</organism>
<dbReference type="AlphaFoldDB" id="A0A330LNW3"/>
<accession>A0A330LNW3</accession>
<evidence type="ECO:0000313" key="1">
    <source>
        <dbReference type="EMBL" id="SQD77518.1"/>
    </source>
</evidence>
<proteinExistence type="predicted"/>
<keyword evidence="2" id="KW-1185">Reference proteome</keyword>
<reference evidence="2" key="1">
    <citation type="submission" date="2018-05" db="EMBL/GenBank/DDBJ databases">
        <authorList>
            <person name="Cea G.-C."/>
            <person name="William W."/>
        </authorList>
    </citation>
    <scope>NUCLEOTIDE SEQUENCE [LARGE SCALE GENOMIC DNA]</scope>
    <source>
        <strain evidence="2">DB21MT 5</strain>
    </source>
</reference>
<dbReference type="EMBL" id="LS483250">
    <property type="protein sequence ID" value="SQD77518.1"/>
    <property type="molecule type" value="Genomic_DNA"/>
</dbReference>
<name>A0A330LNW3_9GAMM</name>
<gene>
    <name evidence="1" type="ORF">MORIYA_1040</name>
</gene>
<sequence length="74" mass="8530">MLRIATLLPNALQLVIYRNDTILDAHNNDQVMLYIVKKEVLVYYNERDELQGKFSEGDLCSVLCRLDSEALQIS</sequence>
<protein>
    <submittedName>
        <fullName evidence="1">Uncharacterized protein</fullName>
    </submittedName>
</protein>
<dbReference type="Proteomes" id="UP000250163">
    <property type="component" value="Chromosome MORIYA"/>
</dbReference>
<evidence type="ECO:0000313" key="2">
    <source>
        <dbReference type="Proteomes" id="UP000250163"/>
    </source>
</evidence>
<dbReference type="KEGG" id="mya:MORIYA_1040"/>